<evidence type="ECO:0000256" key="13">
    <source>
        <dbReference type="ARBA" id="ARBA00048670"/>
    </source>
</evidence>
<dbReference type="PANTHER" id="PTHR18968:SF13">
    <property type="entry name" value="ACETOLACTATE SYNTHASE CATALYTIC SUBUNIT, MITOCHONDRIAL"/>
    <property type="match status" value="1"/>
</dbReference>
<gene>
    <name evidence="18" type="ORF">JHT90_01170</name>
</gene>
<dbReference type="InterPro" id="IPR012001">
    <property type="entry name" value="Thiamin_PyroP_enz_TPP-bd_dom"/>
</dbReference>
<dbReference type="InterPro" id="IPR045229">
    <property type="entry name" value="TPP_enz"/>
</dbReference>
<keyword evidence="7 14" id="KW-0808">Transferase</keyword>
<dbReference type="FunFam" id="3.40.50.1220:FF:000008">
    <property type="entry name" value="Acetolactate synthase"/>
    <property type="match status" value="1"/>
</dbReference>
<dbReference type="Pfam" id="PF02776">
    <property type="entry name" value="TPP_enzyme_N"/>
    <property type="match status" value="1"/>
</dbReference>
<evidence type="ECO:0000259" key="16">
    <source>
        <dbReference type="Pfam" id="PF02775"/>
    </source>
</evidence>
<dbReference type="InterPro" id="IPR012846">
    <property type="entry name" value="Acetolactate_synth_lsu"/>
</dbReference>
<dbReference type="InterPro" id="IPR029035">
    <property type="entry name" value="DHS-like_NAD/FAD-binding_dom"/>
</dbReference>
<evidence type="ECO:0000256" key="1">
    <source>
        <dbReference type="ARBA" id="ARBA00004974"/>
    </source>
</evidence>
<reference evidence="18 19" key="1">
    <citation type="submission" date="2021-01" db="EMBL/GenBank/DDBJ databases">
        <title>Entomomonas sp. F2A isolated from a house cricket (Acheta domesticus).</title>
        <authorList>
            <person name="Spergser J."/>
            <person name="Busse H.-J."/>
        </authorList>
    </citation>
    <scope>NUCLEOTIDE SEQUENCE [LARGE SCALE GENOMIC DNA]</scope>
    <source>
        <strain evidence="18 19">F2A</strain>
    </source>
</reference>
<evidence type="ECO:0000256" key="10">
    <source>
        <dbReference type="ARBA" id="ARBA00022842"/>
    </source>
</evidence>
<feature type="domain" description="Thiamine pyrophosphate enzyme central" evidence="15">
    <location>
        <begin position="196"/>
        <end position="330"/>
    </location>
</feature>
<dbReference type="GO" id="GO:0003984">
    <property type="term" value="F:acetolactate synthase activity"/>
    <property type="evidence" value="ECO:0007669"/>
    <property type="project" value="UniProtKB-EC"/>
</dbReference>
<dbReference type="PANTHER" id="PTHR18968">
    <property type="entry name" value="THIAMINE PYROPHOSPHATE ENZYMES"/>
    <property type="match status" value="1"/>
</dbReference>
<dbReference type="Gene3D" id="3.40.50.1220">
    <property type="entry name" value="TPP-binding domain"/>
    <property type="match status" value="1"/>
</dbReference>
<comment type="cofactor">
    <cofactor evidence="14">
        <name>Mg(2+)</name>
        <dbReference type="ChEBI" id="CHEBI:18420"/>
    </cofactor>
    <text evidence="14">Binds 1 Mg(2+) ion per subunit.</text>
</comment>
<evidence type="ECO:0000256" key="3">
    <source>
        <dbReference type="ARBA" id="ARBA00007812"/>
    </source>
</evidence>
<protein>
    <recommendedName>
        <fullName evidence="4 14">Acetolactate synthase</fullName>
        <ecNumber evidence="4 14">2.2.1.6</ecNumber>
    </recommendedName>
</protein>
<evidence type="ECO:0000313" key="19">
    <source>
        <dbReference type="Proteomes" id="UP000595278"/>
    </source>
</evidence>
<dbReference type="InterPro" id="IPR012000">
    <property type="entry name" value="Thiamin_PyroP_enz_cen_dom"/>
</dbReference>
<keyword evidence="10 14" id="KW-0460">Magnesium</keyword>
<dbReference type="InterPro" id="IPR011766">
    <property type="entry name" value="TPP_enzyme_TPP-bd"/>
</dbReference>
<evidence type="ECO:0000256" key="8">
    <source>
        <dbReference type="ARBA" id="ARBA00022723"/>
    </source>
</evidence>
<dbReference type="GO" id="GO:0009099">
    <property type="term" value="P:L-valine biosynthetic process"/>
    <property type="evidence" value="ECO:0007669"/>
    <property type="project" value="TreeGrafter"/>
</dbReference>
<feature type="domain" description="Thiamine pyrophosphate enzyme N-terminal TPP-binding" evidence="17">
    <location>
        <begin position="5"/>
        <end position="119"/>
    </location>
</feature>
<dbReference type="SUPFAM" id="SSF52467">
    <property type="entry name" value="DHS-like NAD/FAD-binding domain"/>
    <property type="match status" value="1"/>
</dbReference>
<keyword evidence="9" id="KW-0274">FAD</keyword>
<keyword evidence="12 14" id="KW-0100">Branched-chain amino acid biosynthesis</keyword>
<dbReference type="RefSeq" id="WP_201093092.1">
    <property type="nucleotide sequence ID" value="NZ_CP067393.1"/>
</dbReference>
<dbReference type="InterPro" id="IPR039368">
    <property type="entry name" value="AHAS_TPP"/>
</dbReference>
<dbReference type="InterPro" id="IPR029061">
    <property type="entry name" value="THDP-binding"/>
</dbReference>
<feature type="domain" description="Thiamine pyrophosphate enzyme TPP-binding" evidence="16">
    <location>
        <begin position="396"/>
        <end position="545"/>
    </location>
</feature>
<sequence length="574" mass="63694">MELLSGAEMVVRFLRDEGVKYVYGYPGGALLHLYDALFKEKELTHILVRHEQAATHMADGYARATGKAGVVFVTSGPGATNAITGIATAFMDSIPMVVISGQVTSSLIGSDAFQEVDMVGISRPIVKHSFMVRHASEIPEIMRKAFYIAESGRPGPVVIDIPKDTCNPAEKFEYTFPEKVKLRSYNPVQRGHSGQIRKAVELLLSAKRPIICSGGGVILGHAAAQLTELARRLKLPVSNTLMGLGGYPGSDKQFIGMPGMHGSYTANMVMHHSDVILAVGMRFDDRVTNDISKFCPNAKIIHIDIDPASISKTIRADIPIVGPVDNVLTEMIAVVNELSKEANEKALIDWWKQIDEWRSKGLFPYDKENETIIKPEFVIDTLYEVTKDRDTYVTSDVGQHQMFAAQHYLFDKPNRWINSGGLGTMGFGFPAAMGIKLNFPDADVACVTGEGSIQMNIQELSTCLQYDLPVKVICLNNGVLGMVRQWQDMQYNSRYSHSYMTSLPDFKKLVESYGHVGIGVEKATDLKDAMQEAFAMKDRLVFMDIKTDASEHVYPMQIRDGSMRDMWLSKTERT</sequence>
<dbReference type="EC" id="2.2.1.6" evidence="4 14"/>
<keyword evidence="19" id="KW-1185">Reference proteome</keyword>
<evidence type="ECO:0000256" key="12">
    <source>
        <dbReference type="ARBA" id="ARBA00023304"/>
    </source>
</evidence>
<evidence type="ECO:0000256" key="14">
    <source>
        <dbReference type="RuleBase" id="RU003591"/>
    </source>
</evidence>
<evidence type="ECO:0000256" key="4">
    <source>
        <dbReference type="ARBA" id="ARBA00013145"/>
    </source>
</evidence>
<evidence type="ECO:0000313" key="18">
    <source>
        <dbReference type="EMBL" id="QQP85902.1"/>
    </source>
</evidence>
<dbReference type="GO" id="GO:0030976">
    <property type="term" value="F:thiamine pyrophosphate binding"/>
    <property type="evidence" value="ECO:0007669"/>
    <property type="project" value="UniProtKB-UniRule"/>
</dbReference>
<organism evidence="18 19">
    <name type="scientific">Entomomonas asaccharolytica</name>
    <dbReference type="NCBI Taxonomy" id="2785331"/>
    <lineage>
        <taxon>Bacteria</taxon>
        <taxon>Pseudomonadati</taxon>
        <taxon>Pseudomonadota</taxon>
        <taxon>Gammaproteobacteria</taxon>
        <taxon>Pseudomonadales</taxon>
        <taxon>Pseudomonadaceae</taxon>
        <taxon>Entomomonas</taxon>
    </lineage>
</organism>
<dbReference type="GO" id="GO:0000287">
    <property type="term" value="F:magnesium ion binding"/>
    <property type="evidence" value="ECO:0007669"/>
    <property type="project" value="UniProtKB-UniRule"/>
</dbReference>
<comment type="pathway">
    <text evidence="2 14">Amino-acid biosynthesis; L-valine biosynthesis; L-valine from pyruvate: step 1/4.</text>
</comment>
<proteinExistence type="inferred from homology"/>
<evidence type="ECO:0000259" key="17">
    <source>
        <dbReference type="Pfam" id="PF02776"/>
    </source>
</evidence>
<keyword evidence="6" id="KW-0285">Flavoprotein</keyword>
<evidence type="ECO:0000256" key="7">
    <source>
        <dbReference type="ARBA" id="ARBA00022679"/>
    </source>
</evidence>
<accession>A0A974NG60</accession>
<dbReference type="CDD" id="cd07035">
    <property type="entry name" value="TPP_PYR_POX_like"/>
    <property type="match status" value="1"/>
</dbReference>
<evidence type="ECO:0000256" key="5">
    <source>
        <dbReference type="ARBA" id="ARBA00022605"/>
    </source>
</evidence>
<comment type="pathway">
    <text evidence="1 14">Amino-acid biosynthesis; L-isoleucine biosynthesis; L-isoleucine from 2-oxobutanoate: step 1/4.</text>
</comment>
<dbReference type="FunFam" id="3.40.50.970:FF:000007">
    <property type="entry name" value="Acetolactate synthase"/>
    <property type="match status" value="1"/>
</dbReference>
<dbReference type="NCBIfam" id="NF005058">
    <property type="entry name" value="PRK06466.1"/>
    <property type="match status" value="1"/>
</dbReference>
<dbReference type="GO" id="GO:0009097">
    <property type="term" value="P:isoleucine biosynthetic process"/>
    <property type="evidence" value="ECO:0007669"/>
    <property type="project" value="TreeGrafter"/>
</dbReference>
<evidence type="ECO:0000256" key="9">
    <source>
        <dbReference type="ARBA" id="ARBA00022827"/>
    </source>
</evidence>
<keyword evidence="11 14" id="KW-0786">Thiamine pyrophosphate</keyword>
<evidence type="ECO:0000256" key="6">
    <source>
        <dbReference type="ARBA" id="ARBA00022630"/>
    </source>
</evidence>
<dbReference type="Gene3D" id="3.40.50.970">
    <property type="match status" value="2"/>
</dbReference>
<dbReference type="Proteomes" id="UP000595278">
    <property type="component" value="Chromosome"/>
</dbReference>
<keyword evidence="5 14" id="KW-0028">Amino-acid biosynthesis</keyword>
<evidence type="ECO:0000256" key="2">
    <source>
        <dbReference type="ARBA" id="ARBA00005025"/>
    </source>
</evidence>
<dbReference type="EMBL" id="CP067393">
    <property type="protein sequence ID" value="QQP85902.1"/>
    <property type="molecule type" value="Genomic_DNA"/>
</dbReference>
<evidence type="ECO:0000259" key="15">
    <source>
        <dbReference type="Pfam" id="PF00205"/>
    </source>
</evidence>
<comment type="similarity">
    <text evidence="3 14">Belongs to the TPP enzyme family.</text>
</comment>
<dbReference type="KEGG" id="eaz:JHT90_01170"/>
<dbReference type="FunFam" id="3.40.50.970:FF:000016">
    <property type="entry name" value="Acetolactate synthase"/>
    <property type="match status" value="1"/>
</dbReference>
<dbReference type="GO" id="GO:0005948">
    <property type="term" value="C:acetolactate synthase complex"/>
    <property type="evidence" value="ECO:0007669"/>
    <property type="project" value="TreeGrafter"/>
</dbReference>
<dbReference type="Pfam" id="PF02775">
    <property type="entry name" value="TPP_enzyme_C"/>
    <property type="match status" value="1"/>
</dbReference>
<keyword evidence="8 14" id="KW-0479">Metal-binding</keyword>
<dbReference type="Pfam" id="PF00205">
    <property type="entry name" value="TPP_enzyme_M"/>
    <property type="match status" value="1"/>
</dbReference>
<dbReference type="CDD" id="cd02015">
    <property type="entry name" value="TPP_AHAS"/>
    <property type="match status" value="1"/>
</dbReference>
<dbReference type="AlphaFoldDB" id="A0A974NG60"/>
<comment type="catalytic activity">
    <reaction evidence="13 14">
        <text>2 pyruvate + H(+) = (2S)-2-acetolactate + CO2</text>
        <dbReference type="Rhea" id="RHEA:25249"/>
        <dbReference type="ChEBI" id="CHEBI:15361"/>
        <dbReference type="ChEBI" id="CHEBI:15378"/>
        <dbReference type="ChEBI" id="CHEBI:16526"/>
        <dbReference type="ChEBI" id="CHEBI:58476"/>
        <dbReference type="EC" id="2.2.1.6"/>
    </reaction>
</comment>
<dbReference type="NCBIfam" id="TIGR00118">
    <property type="entry name" value="acolac_lg"/>
    <property type="match status" value="1"/>
</dbReference>
<name>A0A974NG60_9GAMM</name>
<dbReference type="GO" id="GO:0050660">
    <property type="term" value="F:flavin adenine dinucleotide binding"/>
    <property type="evidence" value="ECO:0007669"/>
    <property type="project" value="InterPro"/>
</dbReference>
<comment type="cofactor">
    <cofactor evidence="14">
        <name>thiamine diphosphate</name>
        <dbReference type="ChEBI" id="CHEBI:58937"/>
    </cofactor>
    <text evidence="14">Binds 1 thiamine pyrophosphate per subunit.</text>
</comment>
<dbReference type="SUPFAM" id="SSF52518">
    <property type="entry name" value="Thiamin diphosphate-binding fold (THDP-binding)"/>
    <property type="match status" value="2"/>
</dbReference>
<evidence type="ECO:0000256" key="11">
    <source>
        <dbReference type="ARBA" id="ARBA00023052"/>
    </source>
</evidence>